<dbReference type="Proteomes" id="UP000267164">
    <property type="component" value="Chromosome"/>
</dbReference>
<keyword evidence="4" id="KW-1185">Reference proteome</keyword>
<keyword evidence="1" id="KW-0812">Transmembrane</keyword>
<feature type="transmembrane region" description="Helical" evidence="1">
    <location>
        <begin position="22"/>
        <end position="45"/>
    </location>
</feature>
<evidence type="ECO:0000313" key="3">
    <source>
        <dbReference type="EMBL" id="AYF78770.1"/>
    </source>
</evidence>
<dbReference type="Pfam" id="PF13462">
    <property type="entry name" value="Thioredoxin_4"/>
    <property type="match status" value="1"/>
</dbReference>
<keyword evidence="1" id="KW-0472">Membrane</keyword>
<name>A0A386ZNL1_9NOCA</name>
<evidence type="ECO:0000313" key="4">
    <source>
        <dbReference type="Proteomes" id="UP000267164"/>
    </source>
</evidence>
<dbReference type="EMBL" id="CP032568">
    <property type="protein sequence ID" value="AYF78770.1"/>
    <property type="molecule type" value="Genomic_DNA"/>
</dbReference>
<feature type="domain" description="Thioredoxin-like fold" evidence="2">
    <location>
        <begin position="94"/>
        <end position="247"/>
    </location>
</feature>
<protein>
    <submittedName>
        <fullName evidence="3">Disulfide bond formation protein DsbA</fullName>
    </submittedName>
</protein>
<dbReference type="SUPFAM" id="SSF52833">
    <property type="entry name" value="Thioredoxin-like"/>
    <property type="match status" value="1"/>
</dbReference>
<reference evidence="3 4" key="1">
    <citation type="submission" date="2018-09" db="EMBL/GenBank/DDBJ databases">
        <title>Nocardia yunnanensis sp. nov., an actinomycete isolated from a soil sample.</title>
        <authorList>
            <person name="Zhang J."/>
        </authorList>
    </citation>
    <scope>NUCLEOTIDE SEQUENCE [LARGE SCALE GENOMIC DNA]</scope>
    <source>
        <strain evidence="3 4">CFHS0054</strain>
    </source>
</reference>
<dbReference type="AlphaFoldDB" id="A0A386ZNL1"/>
<dbReference type="KEGG" id="nyu:D7D52_06040"/>
<keyword evidence="1" id="KW-1133">Transmembrane helix</keyword>
<evidence type="ECO:0000259" key="2">
    <source>
        <dbReference type="Pfam" id="PF13462"/>
    </source>
</evidence>
<gene>
    <name evidence="3" type="ORF">D7D52_06040</name>
</gene>
<evidence type="ECO:0000256" key="1">
    <source>
        <dbReference type="SAM" id="Phobius"/>
    </source>
</evidence>
<sequence>MSKTTGKNPLANAAKADRNRKILIQVGVAVVLLGLIAGIGITLAVRKHDNNKDANANSFHWDPAQVGLVPANLTPDGAIRIDNTAAPAPEGKQKVNVRVVADVQCPACDMFENSNADALKKAVQSGQATVDYNIITFLDRASSGNQFSTRGAAAAYVVYEADPTKFQGWLAEMYQKQPKEGGNGMSDDQLIQIAKDAGYTDPAVAQAIKDGRYTSWVKTQTDKVFATGVKSTPTVYVNGTQVQDPQALMTSGGMTAVIENAAK</sequence>
<accession>A0A386ZNL1</accession>
<proteinExistence type="predicted"/>
<dbReference type="InterPro" id="IPR036249">
    <property type="entry name" value="Thioredoxin-like_sf"/>
</dbReference>
<dbReference type="InterPro" id="IPR012336">
    <property type="entry name" value="Thioredoxin-like_fold"/>
</dbReference>
<dbReference type="Gene3D" id="3.40.30.10">
    <property type="entry name" value="Glutaredoxin"/>
    <property type="match status" value="1"/>
</dbReference>
<organism evidence="3 4">
    <name type="scientific">Nocardia yunnanensis</name>
    <dbReference type="NCBI Taxonomy" id="2382165"/>
    <lineage>
        <taxon>Bacteria</taxon>
        <taxon>Bacillati</taxon>
        <taxon>Actinomycetota</taxon>
        <taxon>Actinomycetes</taxon>
        <taxon>Mycobacteriales</taxon>
        <taxon>Nocardiaceae</taxon>
        <taxon>Nocardia</taxon>
    </lineage>
</organism>
<dbReference type="OrthoDB" id="117402at2"/>